<dbReference type="InterPro" id="IPR016181">
    <property type="entry name" value="Acyl_CoA_acyltransferase"/>
</dbReference>
<keyword evidence="3" id="KW-1185">Reference proteome</keyword>
<name>A0A418V5C3_9DEIO</name>
<dbReference type="InterPro" id="IPR051531">
    <property type="entry name" value="N-acetyltransferase"/>
</dbReference>
<dbReference type="AlphaFoldDB" id="A0A418V5C3"/>
<gene>
    <name evidence="2" type="ORF">D3875_06155</name>
</gene>
<dbReference type="InterPro" id="IPR000182">
    <property type="entry name" value="GNAT_dom"/>
</dbReference>
<organism evidence="2 3">
    <name type="scientific">Deinococcus cavernae</name>
    <dbReference type="NCBI Taxonomy" id="2320857"/>
    <lineage>
        <taxon>Bacteria</taxon>
        <taxon>Thermotogati</taxon>
        <taxon>Deinococcota</taxon>
        <taxon>Deinococci</taxon>
        <taxon>Deinococcales</taxon>
        <taxon>Deinococcaceae</taxon>
        <taxon>Deinococcus</taxon>
    </lineage>
</organism>
<feature type="domain" description="N-acetyltransferase" evidence="1">
    <location>
        <begin position="14"/>
        <end position="154"/>
    </location>
</feature>
<dbReference type="EMBL" id="QYUJ01000014">
    <property type="protein sequence ID" value="RJF71215.1"/>
    <property type="molecule type" value="Genomic_DNA"/>
</dbReference>
<evidence type="ECO:0000313" key="3">
    <source>
        <dbReference type="Proteomes" id="UP000286287"/>
    </source>
</evidence>
<reference evidence="2 3" key="1">
    <citation type="submission" date="2018-09" db="EMBL/GenBank/DDBJ databases">
        <authorList>
            <person name="Zhu H."/>
        </authorList>
    </citation>
    <scope>NUCLEOTIDE SEQUENCE [LARGE SCALE GENOMIC DNA]</scope>
    <source>
        <strain evidence="2 3">K2S05-167</strain>
    </source>
</reference>
<evidence type="ECO:0000259" key="1">
    <source>
        <dbReference type="Pfam" id="PF13302"/>
    </source>
</evidence>
<protein>
    <submittedName>
        <fullName evidence="2">N-acetyltransferase</fullName>
    </submittedName>
</protein>
<sequence length="169" mass="18920">MNWPQAQPIETPNLELEPLTQDHAAEMVGVLSSPNLYTFTGGEPPSLEELTSRYARQSRGHSADETQGWLNWIIREKSSGQSIGYVQATLEGNEGEFIADVAWVIGEPFQGHGWAAEAALGMVGWLLKQQIRTVRANINPENVASIRIAKRLEMHRTGERVDREEQWAI</sequence>
<proteinExistence type="predicted"/>
<dbReference type="PANTHER" id="PTHR43792:SF16">
    <property type="entry name" value="N-ACETYLTRANSFERASE DOMAIN-CONTAINING PROTEIN"/>
    <property type="match status" value="1"/>
</dbReference>
<accession>A0A418V5C3</accession>
<dbReference type="Proteomes" id="UP000286287">
    <property type="component" value="Unassembled WGS sequence"/>
</dbReference>
<evidence type="ECO:0000313" key="2">
    <source>
        <dbReference type="EMBL" id="RJF71215.1"/>
    </source>
</evidence>
<dbReference type="Gene3D" id="3.40.630.30">
    <property type="match status" value="1"/>
</dbReference>
<dbReference type="Pfam" id="PF13302">
    <property type="entry name" value="Acetyltransf_3"/>
    <property type="match status" value="1"/>
</dbReference>
<dbReference type="SUPFAM" id="SSF55729">
    <property type="entry name" value="Acyl-CoA N-acyltransferases (Nat)"/>
    <property type="match status" value="1"/>
</dbReference>
<keyword evidence="2" id="KW-0808">Transferase</keyword>
<dbReference type="GO" id="GO:0016747">
    <property type="term" value="F:acyltransferase activity, transferring groups other than amino-acyl groups"/>
    <property type="evidence" value="ECO:0007669"/>
    <property type="project" value="InterPro"/>
</dbReference>
<dbReference type="RefSeq" id="WP_119762165.1">
    <property type="nucleotide sequence ID" value="NZ_QYUJ01000014.1"/>
</dbReference>
<dbReference type="PANTHER" id="PTHR43792">
    <property type="entry name" value="GNAT FAMILY, PUTATIVE (AFU_ORTHOLOGUE AFUA_3G00765)-RELATED-RELATED"/>
    <property type="match status" value="1"/>
</dbReference>
<comment type="caution">
    <text evidence="2">The sequence shown here is derived from an EMBL/GenBank/DDBJ whole genome shotgun (WGS) entry which is preliminary data.</text>
</comment>
<dbReference type="OrthoDB" id="2636883at2"/>